<proteinExistence type="predicted"/>
<name>A0A2G9Y8X2_9BACT</name>
<dbReference type="Proteomes" id="UP000230392">
    <property type="component" value="Unassembled WGS sequence"/>
</dbReference>
<gene>
    <name evidence="1" type="ORF">COX46_05310</name>
</gene>
<protein>
    <submittedName>
        <fullName evidence="1">Uncharacterized protein</fullName>
    </submittedName>
</protein>
<dbReference type="AlphaFoldDB" id="A0A2G9Y8X2"/>
<organism evidence="1 2">
    <name type="scientific">bacterium (Candidatus Ratteibacteria) CG23_combo_of_CG06-09_8_20_14_all_48_7</name>
    <dbReference type="NCBI Taxonomy" id="2014292"/>
    <lineage>
        <taxon>Bacteria</taxon>
        <taxon>Candidatus Ratteibacteria</taxon>
    </lineage>
</organism>
<sequence>SDTSSFPYRPGARISSGNRLSFRCIMEYGRCQPFTFTTGASLKNANIKNDTTCHSELVSESQILK</sequence>
<evidence type="ECO:0000313" key="2">
    <source>
        <dbReference type="Proteomes" id="UP000230392"/>
    </source>
</evidence>
<accession>A0A2G9Y8X2</accession>
<reference evidence="1 2" key="1">
    <citation type="submission" date="2017-09" db="EMBL/GenBank/DDBJ databases">
        <title>Depth-based differentiation of microbial function through sediment-hosted aquifers and enrichment of novel symbionts in the deep terrestrial subsurface.</title>
        <authorList>
            <person name="Probst A.J."/>
            <person name="Ladd B."/>
            <person name="Jarett J.K."/>
            <person name="Geller-Mcgrath D.E."/>
            <person name="Sieber C.M."/>
            <person name="Emerson J.B."/>
            <person name="Anantharaman K."/>
            <person name="Thomas B.C."/>
            <person name="Malmstrom R."/>
            <person name="Stieglmeier M."/>
            <person name="Klingl A."/>
            <person name="Woyke T."/>
            <person name="Ryan C.M."/>
            <person name="Banfield J.F."/>
        </authorList>
    </citation>
    <scope>NUCLEOTIDE SEQUENCE [LARGE SCALE GENOMIC DNA]</scope>
    <source>
        <strain evidence="1">CG23_combo_of_CG06-09_8_20_14_all_48_7</strain>
    </source>
</reference>
<feature type="non-terminal residue" evidence="1">
    <location>
        <position position="1"/>
    </location>
</feature>
<dbReference type="EMBL" id="PCRF01000258">
    <property type="protein sequence ID" value="PIP15659.1"/>
    <property type="molecule type" value="Genomic_DNA"/>
</dbReference>
<evidence type="ECO:0000313" key="1">
    <source>
        <dbReference type="EMBL" id="PIP15659.1"/>
    </source>
</evidence>
<comment type="caution">
    <text evidence="1">The sequence shown here is derived from an EMBL/GenBank/DDBJ whole genome shotgun (WGS) entry which is preliminary data.</text>
</comment>